<comment type="caution">
    <text evidence="1">The sequence shown here is derived from an EMBL/GenBank/DDBJ whole genome shotgun (WGS) entry which is preliminary data.</text>
</comment>
<dbReference type="EMBL" id="JACYCC010000033">
    <property type="protein sequence ID" value="KAF8684055.1"/>
    <property type="molecule type" value="Genomic_DNA"/>
</dbReference>
<evidence type="ECO:0000313" key="2">
    <source>
        <dbReference type="Proteomes" id="UP000650582"/>
    </source>
</evidence>
<sequence>MLHRMLGQWVIWLDIEEQENLITALINSQMTMWIIAIRHIAESALALDLEHTLTEMKGAISGLVIAGSTDLRIGAANFQAVVYEWRSSAGSFMMILQPFLYRSFDSYLLIPDSCRHLEMFKSPVAWLYISFLAYTRLKTVWDFVGFIGSISRGLLRWVHKYTISEDGGDGRDVGIGAEGDVVIGESQCNDSLVTPRSSRRIKKATQKDGRKVGSKDRLCAESVLEGGTCGV</sequence>
<dbReference type="AlphaFoldDB" id="A0A8H7HF19"/>
<protein>
    <submittedName>
        <fullName evidence="1">Uncharacterized protein</fullName>
    </submittedName>
</protein>
<gene>
    <name evidence="1" type="ORF">RHS04_01513</name>
</gene>
<proteinExistence type="predicted"/>
<name>A0A8H7HF19_9AGAM</name>
<organism evidence="1 2">
    <name type="scientific">Rhizoctonia solani</name>
    <dbReference type="NCBI Taxonomy" id="456999"/>
    <lineage>
        <taxon>Eukaryota</taxon>
        <taxon>Fungi</taxon>
        <taxon>Dikarya</taxon>
        <taxon>Basidiomycota</taxon>
        <taxon>Agaricomycotina</taxon>
        <taxon>Agaricomycetes</taxon>
        <taxon>Cantharellales</taxon>
        <taxon>Ceratobasidiaceae</taxon>
        <taxon>Rhizoctonia</taxon>
    </lineage>
</organism>
<reference evidence="1" key="1">
    <citation type="submission" date="2020-09" db="EMBL/GenBank/DDBJ databases">
        <title>Comparative genome analyses of four rice-infecting Rhizoctonia solani isolates reveal extensive enrichment of homogalacturonan modification genes.</title>
        <authorList>
            <person name="Lee D.-Y."/>
            <person name="Jeon J."/>
            <person name="Kim K.-T."/>
            <person name="Cheong K."/>
            <person name="Song H."/>
            <person name="Choi G."/>
            <person name="Ko J."/>
            <person name="Opiyo S.O."/>
            <person name="Zuo S."/>
            <person name="Madhav S."/>
            <person name="Lee Y.-H."/>
            <person name="Wang G.-L."/>
        </authorList>
    </citation>
    <scope>NUCLEOTIDE SEQUENCE</scope>
    <source>
        <strain evidence="1">AG1-IA YN-7</strain>
    </source>
</reference>
<accession>A0A8H7HF19</accession>
<dbReference type="Proteomes" id="UP000650582">
    <property type="component" value="Unassembled WGS sequence"/>
</dbReference>
<evidence type="ECO:0000313" key="1">
    <source>
        <dbReference type="EMBL" id="KAF8684055.1"/>
    </source>
</evidence>